<dbReference type="PANTHER" id="PTHR43569:SF1">
    <property type="entry name" value="BLL3371 PROTEIN"/>
    <property type="match status" value="1"/>
</dbReference>
<dbReference type="Proteomes" id="UP000325273">
    <property type="component" value="Unassembled WGS sequence"/>
</dbReference>
<dbReference type="InterPro" id="IPR032466">
    <property type="entry name" value="Metal_Hydrolase"/>
</dbReference>
<evidence type="ECO:0000313" key="3">
    <source>
        <dbReference type="EMBL" id="KAA1006896.1"/>
    </source>
</evidence>
<keyword evidence="4" id="KW-1185">Reference proteome</keyword>
<accession>A0A5B0GVB8</accession>
<evidence type="ECO:0000313" key="4">
    <source>
        <dbReference type="Proteomes" id="UP000325273"/>
    </source>
</evidence>
<dbReference type="Pfam" id="PF04909">
    <property type="entry name" value="Amidohydro_2"/>
    <property type="match status" value="1"/>
</dbReference>
<feature type="domain" description="Amidohydrolase-related" evidence="2">
    <location>
        <begin position="24"/>
        <end position="317"/>
    </location>
</feature>
<organism evidence="3 4">
    <name type="scientific">Paraburkholderia panacisoli</name>
    <dbReference type="NCBI Taxonomy" id="2603818"/>
    <lineage>
        <taxon>Bacteria</taxon>
        <taxon>Pseudomonadati</taxon>
        <taxon>Pseudomonadota</taxon>
        <taxon>Betaproteobacteria</taxon>
        <taxon>Burkholderiales</taxon>
        <taxon>Burkholderiaceae</taxon>
        <taxon>Paraburkholderia</taxon>
    </lineage>
</organism>
<dbReference type="PANTHER" id="PTHR43569">
    <property type="entry name" value="AMIDOHYDROLASE"/>
    <property type="match status" value="1"/>
</dbReference>
<comment type="similarity">
    <text evidence="1">Belongs to the metallo-dependent hydrolases superfamily.</text>
</comment>
<dbReference type="InterPro" id="IPR006680">
    <property type="entry name" value="Amidohydro-rel"/>
</dbReference>
<evidence type="ECO:0000256" key="1">
    <source>
        <dbReference type="ARBA" id="ARBA00038310"/>
    </source>
</evidence>
<dbReference type="RefSeq" id="WP_149672594.1">
    <property type="nucleotide sequence ID" value="NZ_VTUZ01000018.1"/>
</dbReference>
<dbReference type="GO" id="GO:0016787">
    <property type="term" value="F:hydrolase activity"/>
    <property type="evidence" value="ECO:0007669"/>
    <property type="project" value="UniProtKB-KW"/>
</dbReference>
<proteinExistence type="inferred from homology"/>
<gene>
    <name evidence="3" type="ORF">FVF58_25465</name>
</gene>
<dbReference type="EMBL" id="VTUZ01000018">
    <property type="protein sequence ID" value="KAA1006896.1"/>
    <property type="molecule type" value="Genomic_DNA"/>
</dbReference>
<dbReference type="AlphaFoldDB" id="A0A5B0GVB8"/>
<protein>
    <submittedName>
        <fullName evidence="3">Amidohydrolase family protein</fullName>
    </submittedName>
</protein>
<dbReference type="Gene3D" id="3.20.20.140">
    <property type="entry name" value="Metal-dependent hydrolases"/>
    <property type="match status" value="1"/>
</dbReference>
<reference evidence="3 4" key="1">
    <citation type="submission" date="2019-08" db="EMBL/GenBank/DDBJ databases">
        <title>Paraburkholderia sp. DCY113.</title>
        <authorList>
            <person name="Kang J."/>
        </authorList>
    </citation>
    <scope>NUCLEOTIDE SEQUENCE [LARGE SCALE GENOMIC DNA]</scope>
    <source>
        <strain evidence="3 4">DCY113</strain>
    </source>
</reference>
<name>A0A5B0GVB8_9BURK</name>
<comment type="caution">
    <text evidence="3">The sequence shown here is derived from an EMBL/GenBank/DDBJ whole genome shotgun (WGS) entry which is preliminary data.</text>
</comment>
<dbReference type="InterPro" id="IPR052350">
    <property type="entry name" value="Metallo-dep_Lactonases"/>
</dbReference>
<evidence type="ECO:0000259" key="2">
    <source>
        <dbReference type="Pfam" id="PF04909"/>
    </source>
</evidence>
<keyword evidence="3" id="KW-0378">Hydrolase</keyword>
<dbReference type="SUPFAM" id="SSF51556">
    <property type="entry name" value="Metallo-dependent hydrolases"/>
    <property type="match status" value="1"/>
</dbReference>
<sequence>MTSAIDTMRERFLASGDDADLPIVDAHHHFWDLTHNYHPWLCDRPRIAFRYGDYEAICRDFLPDDYFALAAPHKVVGTVMMEGEWDPRDPSGEARWATALNERCGFPNAVVGQIWLDRADVALVLREFHSTPLVRSVRHKPKAVPREAHTASFAAPGSMRCDRWREGYALLAQTDLMFELQTPWWHFAEAAELARDFPGVTMIVNHTGLPADRSDAGLRGWRDALAMLAGCPNVHLKISGIGEPGVRWSVERNGPIVRDALTIFGIERCMLASNFPVDSVVVSLDALFSGFKQMVAGRLPRERLALFHDNAVALYRL</sequence>